<dbReference type="GO" id="GO:0006310">
    <property type="term" value="P:DNA recombination"/>
    <property type="evidence" value="ECO:0007669"/>
    <property type="project" value="UniProtKB-KW"/>
</dbReference>
<dbReference type="InterPro" id="IPR025166">
    <property type="entry name" value="Integrase_DNA_bind_dom"/>
</dbReference>
<dbReference type="InterPro" id="IPR013762">
    <property type="entry name" value="Integrase-like_cat_sf"/>
</dbReference>
<keyword evidence="2" id="KW-0229">DNA integration</keyword>
<evidence type="ECO:0000256" key="3">
    <source>
        <dbReference type="ARBA" id="ARBA00023172"/>
    </source>
</evidence>
<dbReference type="PROSITE" id="PS51898">
    <property type="entry name" value="TYR_RECOMBINASE"/>
    <property type="match status" value="1"/>
</dbReference>
<sequence length="404" mass="44858">MARIAPPLTVKRCKELAAIGKTSRVEARDGSLPGLSFISHPGGSKWWFIRDGYPRSFLGDYPLVELAQARELGRKLAAEVAGEKMSRAKLGKTLLQLCERYYATRGLRSSDDALRAIKNVFNSETGTRSAELTSAKLQKCIDKKYATAPHMASSATRYLLAVINDAILRKECHREVAELAIPRGRHKRVRDRVITHEELRAIWPHLTGAYGLACRLMFYAMARREEVTNALVGDFKDGVWTIPADRSKNGVAHVVALPTQARMIVAGLSEGKSVRAPLFENSHGNCIGGTSSNWDRWQKQIFKKSGTKDWQRHDLRRTAATMAGELEIEPHIIELMLNHVDAHSSLASVYNRSRYGKQRGEALQRVADKLDEILTRGGNGETEETTGQAVNAGAKESCLEQAQN</sequence>
<dbReference type="PANTHER" id="PTHR30629">
    <property type="entry name" value="PROPHAGE INTEGRASE"/>
    <property type="match status" value="1"/>
</dbReference>
<dbReference type="InterPro" id="IPR038488">
    <property type="entry name" value="Integrase_DNA-bd_sf"/>
</dbReference>
<dbReference type="RefSeq" id="WP_136496359.1">
    <property type="nucleotide sequence ID" value="NZ_CP046052.1"/>
</dbReference>
<dbReference type="Gene3D" id="3.30.160.390">
    <property type="entry name" value="Integrase, DNA-binding domain"/>
    <property type="match status" value="1"/>
</dbReference>
<dbReference type="InterPro" id="IPR002104">
    <property type="entry name" value="Integrase_catalytic"/>
</dbReference>
<dbReference type="GO" id="GO:0015074">
    <property type="term" value="P:DNA integration"/>
    <property type="evidence" value="ECO:0007669"/>
    <property type="project" value="UniProtKB-KW"/>
</dbReference>
<dbReference type="AlphaFoldDB" id="A0A6B8KHW6"/>
<dbReference type="Proteomes" id="UP000309061">
    <property type="component" value="Chromosome"/>
</dbReference>
<evidence type="ECO:0000313" key="6">
    <source>
        <dbReference type="EMBL" id="QGM46103.1"/>
    </source>
</evidence>
<dbReference type="InterPro" id="IPR050808">
    <property type="entry name" value="Phage_Integrase"/>
</dbReference>
<evidence type="ECO:0000256" key="1">
    <source>
        <dbReference type="ARBA" id="ARBA00008857"/>
    </source>
</evidence>
<dbReference type="Gene3D" id="1.10.443.10">
    <property type="entry name" value="Intergrase catalytic core"/>
    <property type="match status" value="1"/>
</dbReference>
<reference evidence="6 7" key="1">
    <citation type="submission" date="2019-11" db="EMBL/GenBank/DDBJ databases">
        <title>The genome sequence of Methylocystis heyeri.</title>
        <authorList>
            <person name="Oshkin I.Y."/>
            <person name="Miroshnikov K."/>
            <person name="Dedysh S.N."/>
        </authorList>
    </citation>
    <scope>NUCLEOTIDE SEQUENCE [LARGE SCALE GENOMIC DNA]</scope>
    <source>
        <strain evidence="6 7">H2</strain>
    </source>
</reference>
<dbReference type="InterPro" id="IPR011010">
    <property type="entry name" value="DNA_brk_join_enz"/>
</dbReference>
<evidence type="ECO:0000256" key="2">
    <source>
        <dbReference type="ARBA" id="ARBA00022908"/>
    </source>
</evidence>
<proteinExistence type="inferred from homology"/>
<feature type="region of interest" description="Disordered" evidence="4">
    <location>
        <begin position="376"/>
        <end position="404"/>
    </location>
</feature>
<keyword evidence="3" id="KW-0233">DNA recombination</keyword>
<dbReference type="SUPFAM" id="SSF56349">
    <property type="entry name" value="DNA breaking-rejoining enzymes"/>
    <property type="match status" value="1"/>
</dbReference>
<dbReference type="PANTHER" id="PTHR30629:SF2">
    <property type="entry name" value="PROPHAGE INTEGRASE INTS-RELATED"/>
    <property type="match status" value="1"/>
</dbReference>
<dbReference type="OrthoDB" id="7615137at2"/>
<dbReference type="Pfam" id="PF13356">
    <property type="entry name" value="Arm-DNA-bind_3"/>
    <property type="match status" value="1"/>
</dbReference>
<dbReference type="GO" id="GO:0003677">
    <property type="term" value="F:DNA binding"/>
    <property type="evidence" value="ECO:0007669"/>
    <property type="project" value="InterPro"/>
</dbReference>
<dbReference type="Pfam" id="PF00589">
    <property type="entry name" value="Phage_integrase"/>
    <property type="match status" value="1"/>
</dbReference>
<feature type="domain" description="Tyr recombinase" evidence="5">
    <location>
        <begin position="189"/>
        <end position="363"/>
    </location>
</feature>
<protein>
    <submittedName>
        <fullName evidence="6">Tyrosine-type recombinase/integrase</fullName>
    </submittedName>
</protein>
<organism evidence="6 7">
    <name type="scientific">Methylocystis heyeri</name>
    <dbReference type="NCBI Taxonomy" id="391905"/>
    <lineage>
        <taxon>Bacteria</taxon>
        <taxon>Pseudomonadati</taxon>
        <taxon>Pseudomonadota</taxon>
        <taxon>Alphaproteobacteria</taxon>
        <taxon>Hyphomicrobiales</taxon>
        <taxon>Methylocystaceae</taxon>
        <taxon>Methylocystis</taxon>
    </lineage>
</organism>
<comment type="similarity">
    <text evidence="1">Belongs to the 'phage' integrase family.</text>
</comment>
<evidence type="ECO:0000256" key="4">
    <source>
        <dbReference type="SAM" id="MobiDB-lite"/>
    </source>
</evidence>
<name>A0A6B8KHW6_9HYPH</name>
<evidence type="ECO:0000313" key="7">
    <source>
        <dbReference type="Proteomes" id="UP000309061"/>
    </source>
</evidence>
<gene>
    <name evidence="6" type="ORF">H2LOC_010590</name>
</gene>
<dbReference type="EMBL" id="CP046052">
    <property type="protein sequence ID" value="QGM46103.1"/>
    <property type="molecule type" value="Genomic_DNA"/>
</dbReference>
<accession>A0A6B8KHW6</accession>
<keyword evidence="7" id="KW-1185">Reference proteome</keyword>
<dbReference type="KEGG" id="mhey:H2LOC_010590"/>
<evidence type="ECO:0000259" key="5">
    <source>
        <dbReference type="PROSITE" id="PS51898"/>
    </source>
</evidence>